<reference evidence="1" key="1">
    <citation type="submission" date="2021-04" db="EMBL/GenBank/DDBJ databases">
        <authorList>
            <consortium name="Molecular Ecology Group"/>
        </authorList>
    </citation>
    <scope>NUCLEOTIDE SEQUENCE</scope>
</reference>
<evidence type="ECO:0000313" key="2">
    <source>
        <dbReference type="Proteomes" id="UP000678393"/>
    </source>
</evidence>
<feature type="non-terminal residue" evidence="1">
    <location>
        <position position="1"/>
    </location>
</feature>
<sequence>DWSGTNIFHTPDLLAWRMDELKFVGMSYFPEELHGNMEILRITSLQINNKILIQPHDAVFEEDISVFNTFLRDCVSNQCRRVFMPLGRSYFAEKVVHTFWVCAN</sequence>
<keyword evidence="2" id="KW-1185">Reference proteome</keyword>
<dbReference type="Proteomes" id="UP000678393">
    <property type="component" value="Unassembled WGS sequence"/>
</dbReference>
<comment type="caution">
    <text evidence="1">The sequence shown here is derived from an EMBL/GenBank/DDBJ whole genome shotgun (WGS) entry which is preliminary data.</text>
</comment>
<organism evidence="1 2">
    <name type="scientific">Candidula unifasciata</name>
    <dbReference type="NCBI Taxonomy" id="100452"/>
    <lineage>
        <taxon>Eukaryota</taxon>
        <taxon>Metazoa</taxon>
        <taxon>Spiralia</taxon>
        <taxon>Lophotrochozoa</taxon>
        <taxon>Mollusca</taxon>
        <taxon>Gastropoda</taxon>
        <taxon>Heterobranchia</taxon>
        <taxon>Euthyneura</taxon>
        <taxon>Panpulmonata</taxon>
        <taxon>Eupulmonata</taxon>
        <taxon>Stylommatophora</taxon>
        <taxon>Helicina</taxon>
        <taxon>Helicoidea</taxon>
        <taxon>Geomitridae</taxon>
        <taxon>Candidula</taxon>
    </lineage>
</organism>
<dbReference type="AlphaFoldDB" id="A0A8S3Z788"/>
<protein>
    <submittedName>
        <fullName evidence="1">Uncharacterized protein</fullName>
    </submittedName>
</protein>
<evidence type="ECO:0000313" key="1">
    <source>
        <dbReference type="EMBL" id="CAG5125374.1"/>
    </source>
</evidence>
<proteinExistence type="predicted"/>
<feature type="non-terminal residue" evidence="1">
    <location>
        <position position="104"/>
    </location>
</feature>
<gene>
    <name evidence="1" type="ORF">CUNI_LOCUS10932</name>
</gene>
<name>A0A8S3Z788_9EUPU</name>
<accession>A0A8S3Z788</accession>
<dbReference type="EMBL" id="CAJHNH020002038">
    <property type="protein sequence ID" value="CAG5125374.1"/>
    <property type="molecule type" value="Genomic_DNA"/>
</dbReference>